<dbReference type="OrthoDB" id="1447802at2"/>
<reference evidence="3" key="1">
    <citation type="submission" date="2017-04" db="EMBL/GenBank/DDBJ databases">
        <authorList>
            <person name="Varghese N."/>
            <person name="Submissions S."/>
        </authorList>
    </citation>
    <scope>NUCLEOTIDE SEQUENCE [LARGE SCALE GENOMIC DNA]</scope>
    <source>
        <strain evidence="3">DSM 12126</strain>
    </source>
</reference>
<evidence type="ECO:0000313" key="2">
    <source>
        <dbReference type="EMBL" id="SMC97218.1"/>
    </source>
</evidence>
<name>A0A1W2DJN8_9SPHI</name>
<organism evidence="2 3">
    <name type="scientific">Pedobacter africanus</name>
    <dbReference type="NCBI Taxonomy" id="151894"/>
    <lineage>
        <taxon>Bacteria</taxon>
        <taxon>Pseudomonadati</taxon>
        <taxon>Bacteroidota</taxon>
        <taxon>Sphingobacteriia</taxon>
        <taxon>Sphingobacteriales</taxon>
        <taxon>Sphingobacteriaceae</taxon>
        <taxon>Pedobacter</taxon>
    </lineage>
</organism>
<keyword evidence="1" id="KW-0812">Transmembrane</keyword>
<proteinExistence type="predicted"/>
<dbReference type="Proteomes" id="UP000192756">
    <property type="component" value="Unassembled WGS sequence"/>
</dbReference>
<gene>
    <name evidence="2" type="ORF">SAMN04488524_3857</name>
</gene>
<sequence length="110" mass="12979">MKWLWVFLTIYLIIYLVKMTGFIFPPLVQYYVSDLLAVPVVAGLSIQFMRWLLQDSSLVLRAWQVIFITTLFSFLFEILLPLLMERYTGDVVDVLMYCTGSSFFWKAMNK</sequence>
<dbReference type="EMBL" id="FWXT01000003">
    <property type="protein sequence ID" value="SMC97218.1"/>
    <property type="molecule type" value="Genomic_DNA"/>
</dbReference>
<keyword evidence="1" id="KW-0472">Membrane</keyword>
<feature type="transmembrane region" description="Helical" evidence="1">
    <location>
        <begin position="65"/>
        <end position="84"/>
    </location>
</feature>
<keyword evidence="3" id="KW-1185">Reference proteome</keyword>
<dbReference type="STRING" id="151894.SAMN04488524_3857"/>
<evidence type="ECO:0000313" key="3">
    <source>
        <dbReference type="Proteomes" id="UP000192756"/>
    </source>
</evidence>
<feature type="transmembrane region" description="Helical" evidence="1">
    <location>
        <begin position="5"/>
        <end position="24"/>
    </location>
</feature>
<protein>
    <recommendedName>
        <fullName evidence="4">Magnesium citrate secondary transporter</fullName>
    </recommendedName>
</protein>
<feature type="transmembrane region" description="Helical" evidence="1">
    <location>
        <begin position="30"/>
        <end position="53"/>
    </location>
</feature>
<evidence type="ECO:0000256" key="1">
    <source>
        <dbReference type="SAM" id="Phobius"/>
    </source>
</evidence>
<dbReference type="RefSeq" id="WP_084240625.1">
    <property type="nucleotide sequence ID" value="NZ_FWXT01000003.1"/>
</dbReference>
<keyword evidence="1" id="KW-1133">Transmembrane helix</keyword>
<dbReference type="AlphaFoldDB" id="A0A1W2DJN8"/>
<evidence type="ECO:0008006" key="4">
    <source>
        <dbReference type="Google" id="ProtNLM"/>
    </source>
</evidence>
<accession>A0A1W2DJN8</accession>